<dbReference type="eggNOG" id="COG1834">
    <property type="taxonomic scope" value="Bacteria"/>
</dbReference>
<dbReference type="KEGG" id="bgd:bgla_1g14680"/>
<keyword evidence="2 4" id="KW-0808">Transferase</keyword>
<evidence type="ECO:0000256" key="1">
    <source>
        <dbReference type="ARBA" id="ARBA00006943"/>
    </source>
</evidence>
<comment type="similarity">
    <text evidence="1">Belongs to the amidinotransferase family.</text>
</comment>
<reference evidence="4 5" key="1">
    <citation type="journal article" date="2011" name="J. Bacteriol.">
        <title>Complete genome sequence of Burkholderia gladioli BSR3.</title>
        <authorList>
            <person name="Seo Y.S."/>
            <person name="Lim J."/>
            <person name="Choi B.S."/>
            <person name="Kim H."/>
            <person name="Goo E."/>
            <person name="Lee B."/>
            <person name="Lim J.S."/>
            <person name="Choi I.Y."/>
            <person name="Moon J.S."/>
            <person name="Kim J."/>
            <person name="Hwang I."/>
        </authorList>
    </citation>
    <scope>NUCLEOTIDE SEQUENCE [LARGE SCALE GENOMIC DNA]</scope>
    <source>
        <strain evidence="4 5">BSR3</strain>
    </source>
</reference>
<name>F2LB68_BURGS</name>
<dbReference type="PANTHER" id="PTHR10488">
    <property type="entry name" value="GLYCINE AMIDINOTRANSFERASE, MITOCHONDRIAL"/>
    <property type="match status" value="1"/>
</dbReference>
<accession>F2LB68</accession>
<dbReference type="PANTHER" id="PTHR10488:SF1">
    <property type="entry name" value="GLYCINE AMIDINOTRANSFERASE, MITOCHONDRIAL"/>
    <property type="match status" value="1"/>
</dbReference>
<dbReference type="AlphaFoldDB" id="F2LB68"/>
<feature type="active site" description="Amidino-cysteine intermediate" evidence="3">
    <location>
        <position position="356"/>
    </location>
</feature>
<dbReference type="InterPro" id="IPR033195">
    <property type="entry name" value="AmidinoTrfase"/>
</dbReference>
<dbReference type="STRING" id="999541.bgla_1g14680"/>
<evidence type="ECO:0000256" key="3">
    <source>
        <dbReference type="PIRSR" id="PIRSR633195-1"/>
    </source>
</evidence>
<proteinExistence type="inferred from homology"/>
<dbReference type="HOGENOM" id="CLU_047415_0_0_4"/>
<feature type="active site" evidence="3">
    <location>
        <position position="199"/>
    </location>
</feature>
<dbReference type="EMBL" id="CP002599">
    <property type="protein sequence ID" value="AEA60137.1"/>
    <property type="molecule type" value="Genomic_DNA"/>
</dbReference>
<evidence type="ECO:0000256" key="2">
    <source>
        <dbReference type="ARBA" id="ARBA00022679"/>
    </source>
</evidence>
<evidence type="ECO:0000313" key="5">
    <source>
        <dbReference type="Proteomes" id="UP000008316"/>
    </source>
</evidence>
<gene>
    <name evidence="4" type="ordered locus">bgla_1g14680</name>
</gene>
<dbReference type="SUPFAM" id="SSF55909">
    <property type="entry name" value="Pentein"/>
    <property type="match status" value="1"/>
</dbReference>
<protein>
    <submittedName>
        <fullName evidence="4">Scyllo-inosamine-4-phosphate amidinotransferase</fullName>
    </submittedName>
</protein>
<keyword evidence="5" id="KW-1185">Reference proteome</keyword>
<feature type="active site" evidence="3">
    <location>
        <position position="247"/>
    </location>
</feature>
<organism evidence="4 5">
    <name type="scientific">Burkholderia gladioli (strain BSR3)</name>
    <dbReference type="NCBI Taxonomy" id="999541"/>
    <lineage>
        <taxon>Bacteria</taxon>
        <taxon>Pseudomonadati</taxon>
        <taxon>Pseudomonadota</taxon>
        <taxon>Betaproteobacteria</taxon>
        <taxon>Burkholderiales</taxon>
        <taxon>Burkholderiaceae</taxon>
        <taxon>Burkholderia</taxon>
    </lineage>
</organism>
<evidence type="ECO:0000313" key="4">
    <source>
        <dbReference type="EMBL" id="AEA60137.1"/>
    </source>
</evidence>
<sequence length="372" mass="42424">MTRFDMSEATEIVAGQVADEHGIPAGVWSCNEWDPLVEVVVGNPFNARFPYRDKSSHIAEYAGKPFEAIPEGPFPKKVIEETEEDLGAMVGVFSKLGISVKRPDTWDHEQEFSTAYWKTKGYYNYCPRDILLVVGDQIIETPNVIRGRSQETYSYRRILLEYLKDGSRWYSAPRPMLQDSLFDVDHEKPVPRNDEPVFDAANVIRLGRDLLYLISSTGNDLGAHWLQTVLGKDFKVHVCRLNYYGSHIDTSVVALRPGLLLCNPDRVSKDMLPDIFNDWEVLFSPPMVGADRFEPDYLSKCIGSNWIDMNLFSLSSDLVMVDRDQLPLIRLLESKNIEVVPMKLRHSRMLGGGFHCTTLDVKRKGTMESYFD</sequence>
<dbReference type="Gene3D" id="3.75.10.10">
    <property type="entry name" value="L-arginine/glycine Amidinotransferase, Chain A"/>
    <property type="match status" value="1"/>
</dbReference>
<dbReference type="Proteomes" id="UP000008316">
    <property type="component" value="Chromosome 1"/>
</dbReference>
<dbReference type="GO" id="GO:0015067">
    <property type="term" value="F:amidinotransferase activity"/>
    <property type="evidence" value="ECO:0007669"/>
    <property type="project" value="InterPro"/>
</dbReference>